<feature type="domain" description="Bd37 core" evidence="4">
    <location>
        <begin position="95"/>
        <end position="204"/>
    </location>
</feature>
<evidence type="ECO:0000259" key="4">
    <source>
        <dbReference type="Pfam" id="PF11641"/>
    </source>
</evidence>
<feature type="coiled-coil region" evidence="1">
    <location>
        <begin position="76"/>
        <end position="111"/>
    </location>
</feature>
<dbReference type="InterPro" id="IPR038272">
    <property type="entry name" value="Bd37_core_sf"/>
</dbReference>
<name>A0AAD9GKN2_BABDI</name>
<evidence type="ECO:0000256" key="1">
    <source>
        <dbReference type="SAM" id="Coils"/>
    </source>
</evidence>
<keyword evidence="5" id="KW-0477">Merozoite</keyword>
<keyword evidence="6" id="KW-1185">Reference proteome</keyword>
<keyword evidence="3" id="KW-0732">Signal</keyword>
<gene>
    <name evidence="5" type="ORF">X943_000033</name>
</gene>
<feature type="region of interest" description="Disordered" evidence="2">
    <location>
        <begin position="55"/>
        <end position="75"/>
    </location>
</feature>
<dbReference type="EMBL" id="JAHBMH010000003">
    <property type="protein sequence ID" value="KAK1940211.1"/>
    <property type="molecule type" value="Genomic_DNA"/>
</dbReference>
<feature type="chain" id="PRO_5042150598" evidence="3">
    <location>
        <begin position="28"/>
        <end position="299"/>
    </location>
</feature>
<dbReference type="InterPro" id="IPR021669">
    <property type="entry name" value="Bd37_core"/>
</dbReference>
<dbReference type="Gene3D" id="1.10.4170.10">
    <property type="entry name" value="Glycosylphosphatidylinositol-anchored merozoite surface protein"/>
    <property type="match status" value="1"/>
</dbReference>
<evidence type="ECO:0000313" key="6">
    <source>
        <dbReference type="Proteomes" id="UP001195914"/>
    </source>
</evidence>
<feature type="compositionally biased region" description="Polar residues" evidence="2">
    <location>
        <begin position="62"/>
        <end position="75"/>
    </location>
</feature>
<dbReference type="Pfam" id="PF11641">
    <property type="entry name" value="Antigen_Bd37"/>
    <property type="match status" value="1"/>
</dbReference>
<accession>A0AAD9GKN2</accession>
<dbReference type="AlphaFoldDB" id="A0AAD9GKN2"/>
<reference evidence="5" key="1">
    <citation type="journal article" date="2014" name="Nucleic Acids Res.">
        <title>The evolutionary dynamics of variant antigen genes in Babesia reveal a history of genomic innovation underlying host-parasite interaction.</title>
        <authorList>
            <person name="Jackson A.P."/>
            <person name="Otto T.D."/>
            <person name="Darby A."/>
            <person name="Ramaprasad A."/>
            <person name="Xia D."/>
            <person name="Echaide I.E."/>
            <person name="Farber M."/>
            <person name="Gahlot S."/>
            <person name="Gamble J."/>
            <person name="Gupta D."/>
            <person name="Gupta Y."/>
            <person name="Jackson L."/>
            <person name="Malandrin L."/>
            <person name="Malas T.B."/>
            <person name="Moussa E."/>
            <person name="Nair M."/>
            <person name="Reid A.J."/>
            <person name="Sanders M."/>
            <person name="Sharma J."/>
            <person name="Tracey A."/>
            <person name="Quail M.A."/>
            <person name="Weir W."/>
            <person name="Wastling J.M."/>
            <person name="Hall N."/>
            <person name="Willadsen P."/>
            <person name="Lingelbach K."/>
            <person name="Shiels B."/>
            <person name="Tait A."/>
            <person name="Berriman M."/>
            <person name="Allred D.R."/>
            <person name="Pain A."/>
        </authorList>
    </citation>
    <scope>NUCLEOTIDE SEQUENCE</scope>
    <source>
        <strain evidence="5">1802A</strain>
    </source>
</reference>
<evidence type="ECO:0000256" key="2">
    <source>
        <dbReference type="SAM" id="MobiDB-lite"/>
    </source>
</evidence>
<reference evidence="5" key="2">
    <citation type="submission" date="2021-05" db="EMBL/GenBank/DDBJ databases">
        <authorList>
            <person name="Pain A."/>
        </authorList>
    </citation>
    <scope>NUCLEOTIDE SEQUENCE</scope>
    <source>
        <strain evidence="5">1802A</strain>
    </source>
</reference>
<proteinExistence type="predicted"/>
<organism evidence="5 6">
    <name type="scientific">Babesia divergens</name>
    <dbReference type="NCBI Taxonomy" id="32595"/>
    <lineage>
        <taxon>Eukaryota</taxon>
        <taxon>Sar</taxon>
        <taxon>Alveolata</taxon>
        <taxon>Apicomplexa</taxon>
        <taxon>Aconoidasida</taxon>
        <taxon>Piroplasmida</taxon>
        <taxon>Babesiidae</taxon>
        <taxon>Babesia</taxon>
    </lineage>
</organism>
<protein>
    <submittedName>
        <fullName evidence="5">Glycosylphosphatidylinositol-anchored merozoite surface protein</fullName>
    </submittedName>
</protein>
<dbReference type="Proteomes" id="UP001195914">
    <property type="component" value="Unassembled WGS sequence"/>
</dbReference>
<feature type="signal peptide" evidence="3">
    <location>
        <begin position="1"/>
        <end position="27"/>
    </location>
</feature>
<evidence type="ECO:0000313" key="5">
    <source>
        <dbReference type="EMBL" id="KAK1940211.1"/>
    </source>
</evidence>
<evidence type="ECO:0000256" key="3">
    <source>
        <dbReference type="SAM" id="SignalP"/>
    </source>
</evidence>
<sequence>MKFLGILRASALFIFLSAFHGPGGVFCSNLEIDLSNESFTVEVSDVSENLEDSTVESPLVENPSQEPSTLNLSDGSKSLDEVLKELKEKRKAEHEELLKKIAEQRTELVERLSKSDAPFSLEDMTLFLGILRDEADVDPEVVQKVGEKIHTFLGNLGIHGADARSSLENLMKKIQEYVLNSSSSSSEPSPDDASTQEIKAILEQLPDSNVNSLSGDFYAPKKPFNVEVPDIYEDPEMLSMECRISDPDGACVYVPSNLSYLPEYQKKAETKDDESKSKDRRKGFFGKLFGWLYCGSAKS</sequence>
<comment type="caution">
    <text evidence="5">The sequence shown here is derived from an EMBL/GenBank/DDBJ whole genome shotgun (WGS) entry which is preliminary data.</text>
</comment>
<keyword evidence="1" id="KW-0175">Coiled coil</keyword>